<dbReference type="InterPro" id="IPR019734">
    <property type="entry name" value="TPR_rpt"/>
</dbReference>
<evidence type="ECO:0000256" key="1">
    <source>
        <dbReference type="SAM" id="SignalP"/>
    </source>
</evidence>
<dbReference type="Proteomes" id="UP001374803">
    <property type="component" value="Chromosome"/>
</dbReference>
<dbReference type="RefSeq" id="WP_394838928.1">
    <property type="nucleotide sequence ID" value="NZ_CP089929.1"/>
</dbReference>
<dbReference type="PROSITE" id="PS51257">
    <property type="entry name" value="PROKAR_LIPOPROTEIN"/>
    <property type="match status" value="1"/>
</dbReference>
<evidence type="ECO:0000313" key="2">
    <source>
        <dbReference type="EMBL" id="WXB09257.1"/>
    </source>
</evidence>
<proteinExistence type="predicted"/>
<dbReference type="EMBL" id="CP089983">
    <property type="protein sequence ID" value="WXB09257.1"/>
    <property type="molecule type" value="Genomic_DNA"/>
</dbReference>
<evidence type="ECO:0000313" key="3">
    <source>
        <dbReference type="Proteomes" id="UP001374803"/>
    </source>
</evidence>
<gene>
    <name evidence="2" type="ORF">LVJ94_18725</name>
</gene>
<protein>
    <submittedName>
        <fullName evidence="2">Tetratricopeptide repeat protein</fullName>
    </submittedName>
</protein>
<dbReference type="InterPro" id="IPR011990">
    <property type="entry name" value="TPR-like_helical_dom_sf"/>
</dbReference>
<feature type="chain" id="PRO_5047353560" evidence="1">
    <location>
        <begin position="36"/>
        <end position="226"/>
    </location>
</feature>
<name>A0ABZ2LER7_9BACT</name>
<dbReference type="Pfam" id="PF14559">
    <property type="entry name" value="TPR_19"/>
    <property type="match status" value="1"/>
</dbReference>
<dbReference type="SMART" id="SM00028">
    <property type="entry name" value="TPR"/>
    <property type="match status" value="2"/>
</dbReference>
<keyword evidence="3" id="KW-1185">Reference proteome</keyword>
<dbReference type="SUPFAM" id="SSF48452">
    <property type="entry name" value="TPR-like"/>
    <property type="match status" value="1"/>
</dbReference>
<dbReference type="Gene3D" id="1.25.40.10">
    <property type="entry name" value="Tetratricopeptide repeat domain"/>
    <property type="match status" value="1"/>
</dbReference>
<feature type="signal peptide" evidence="1">
    <location>
        <begin position="1"/>
        <end position="35"/>
    </location>
</feature>
<organism evidence="2 3">
    <name type="scientific">Pendulispora rubella</name>
    <dbReference type="NCBI Taxonomy" id="2741070"/>
    <lineage>
        <taxon>Bacteria</taxon>
        <taxon>Pseudomonadati</taxon>
        <taxon>Myxococcota</taxon>
        <taxon>Myxococcia</taxon>
        <taxon>Myxococcales</taxon>
        <taxon>Sorangiineae</taxon>
        <taxon>Pendulisporaceae</taxon>
        <taxon>Pendulispora</taxon>
    </lineage>
</organism>
<keyword evidence="1" id="KW-0732">Signal</keyword>
<sequence length="226" mass="24686">MSIVKQVHRVTRLTMAMCIALACSMSATMARVAHADHGAGITSAAEELVREAQAQEAAAEEQKALRLYTEALAIDPTCRDAYLGLAALRLRLGDAREAERVYSMSLEHVPDLHAALLGRARARRSIGRSPEAAVDLEAYASKEDNPRALRELARWYGEDGRLLAQLAVWRRLYVLASAREDNALATEAKTMIRALQIMVHPIDPVTAPPAPAQTRTTIARVARRGG</sequence>
<reference evidence="2" key="1">
    <citation type="submission" date="2021-12" db="EMBL/GenBank/DDBJ databases">
        <title>Discovery of the Pendulisporaceae a myxobacterial family with distinct sporulation behavior and unique specialized metabolism.</title>
        <authorList>
            <person name="Garcia R."/>
            <person name="Popoff A."/>
            <person name="Bader C.D."/>
            <person name="Loehr J."/>
            <person name="Walesch S."/>
            <person name="Walt C."/>
            <person name="Boldt J."/>
            <person name="Bunk B."/>
            <person name="Haeckl F.J.F.P.J."/>
            <person name="Gunesch A.P."/>
            <person name="Birkelbach J."/>
            <person name="Nuebel U."/>
            <person name="Pietschmann T."/>
            <person name="Bach T."/>
            <person name="Mueller R."/>
        </authorList>
    </citation>
    <scope>NUCLEOTIDE SEQUENCE</scope>
    <source>
        <strain evidence="2">MSr11367</strain>
    </source>
</reference>
<accession>A0ABZ2LER7</accession>